<feature type="compositionally biased region" description="Basic and acidic residues" evidence="2">
    <location>
        <begin position="418"/>
        <end position="430"/>
    </location>
</feature>
<name>V9KJC2_CALMI</name>
<dbReference type="GO" id="GO:1905515">
    <property type="term" value="P:non-motile cilium assembly"/>
    <property type="evidence" value="ECO:0007669"/>
    <property type="project" value="TreeGrafter"/>
</dbReference>
<dbReference type="PANTHER" id="PTHR31935:SF1">
    <property type="entry name" value="COILED-COIL DOMAIN-CONTAINING PROTEIN 13"/>
    <property type="match status" value="1"/>
</dbReference>
<evidence type="ECO:0000256" key="1">
    <source>
        <dbReference type="SAM" id="Coils"/>
    </source>
</evidence>
<protein>
    <submittedName>
        <fullName evidence="3">Coiled-coil domain-containing protein 13</fullName>
    </submittedName>
</protein>
<dbReference type="InterPro" id="IPR038929">
    <property type="entry name" value="CCDC13"/>
</dbReference>
<sequence>MPRVTKDLSPKTKDGLLSDNPEVKALQEKLCATNLKLVESRNQIQSVKQELKMAHKVLTNEVGDEINLQHLLSNGGHWRGRAEQIQVLQKKVRELENQLRQNIQKGQSSEQSTEEATVSWHLPGQDKNVAHIRAMEKERKGALEKMTSDHGVLQKDHEELKQRLDGSKARNKVLAVEVKTLKSQIATLLEKGKHDDELVGVLLKQQRQLHEVLDHLSQQEMKSKVTEQSLSQQLNSEAQTHSSLIVQLRQMVSEREAKVKELEEEVKQLVQKEQQQKMPTSEAQYPSNLTHVDSFGEHSLHRTSTVEDETAGSLLSARSVSAMGHILVESSAAQSPSTLATGRNSSMNGIDVNTLQLQCTQYKSLYQAVEVERDKLLELVSLQQKRVEGSSEKLLEAERKLQEVRRRSAILEQQLGKAKLDAGKSHDPSKHNNKNKPNLSSSGGRQSLNPSSSRDLPPAMAVSSDAQLEELNTRLTIQMDENGALKTALQSTLKAKQEDLALYQDMVSQVKQIFLQAIRQHKDKH</sequence>
<evidence type="ECO:0000313" key="3">
    <source>
        <dbReference type="EMBL" id="AFO98511.1"/>
    </source>
</evidence>
<evidence type="ECO:0000256" key="2">
    <source>
        <dbReference type="SAM" id="MobiDB-lite"/>
    </source>
</evidence>
<reference evidence="3" key="1">
    <citation type="journal article" date="2014" name="Nature">
        <title>Elephant shark genome provides unique insights into gnathostome evolution.</title>
        <authorList>
            <consortium name="International Elephant Shark Genome Sequencing Consortium"/>
            <person name="Venkatesh B."/>
            <person name="Lee A.P."/>
            <person name="Ravi V."/>
            <person name="Maurya A.K."/>
            <person name="Lian M.M."/>
            <person name="Swann J.B."/>
            <person name="Ohta Y."/>
            <person name="Flajnik M.F."/>
            <person name="Sutoh Y."/>
            <person name="Kasahara M."/>
            <person name="Hoon S."/>
            <person name="Gangu V."/>
            <person name="Roy S.W."/>
            <person name="Irimia M."/>
            <person name="Korzh V."/>
            <person name="Kondrychyn I."/>
            <person name="Lim Z.W."/>
            <person name="Tay B.H."/>
            <person name="Tohari S."/>
            <person name="Kong K.W."/>
            <person name="Ho S."/>
            <person name="Lorente-Galdos B."/>
            <person name="Quilez J."/>
            <person name="Marques-Bonet T."/>
            <person name="Raney B.J."/>
            <person name="Ingham P.W."/>
            <person name="Tay A."/>
            <person name="Hillier L.W."/>
            <person name="Minx P."/>
            <person name="Boehm T."/>
            <person name="Wilson R.K."/>
            <person name="Brenner S."/>
            <person name="Warren W.C."/>
        </authorList>
    </citation>
    <scope>NUCLEOTIDE SEQUENCE</scope>
    <source>
        <tissue evidence="3">Liver</tissue>
    </source>
</reference>
<dbReference type="AlphaFoldDB" id="V9KJC2"/>
<dbReference type="EMBL" id="JW865994">
    <property type="protein sequence ID" value="AFO98511.1"/>
    <property type="molecule type" value="mRNA"/>
</dbReference>
<dbReference type="PANTHER" id="PTHR31935">
    <property type="entry name" value="COILED-COIL DOMAIN-CONTAINING PROTEIN 13"/>
    <property type="match status" value="1"/>
</dbReference>
<dbReference type="GO" id="GO:0031122">
    <property type="term" value="P:cytoplasmic microtubule organization"/>
    <property type="evidence" value="ECO:0007669"/>
    <property type="project" value="TreeGrafter"/>
</dbReference>
<feature type="compositionally biased region" description="Polar residues" evidence="2">
    <location>
        <begin position="435"/>
        <end position="454"/>
    </location>
</feature>
<feature type="compositionally biased region" description="Polar residues" evidence="2">
    <location>
        <begin position="100"/>
        <end position="116"/>
    </location>
</feature>
<accession>V9KJC2</accession>
<feature type="coiled-coil region" evidence="1">
    <location>
        <begin position="245"/>
        <end position="275"/>
    </location>
</feature>
<feature type="region of interest" description="Disordered" evidence="2">
    <location>
        <begin position="416"/>
        <end position="459"/>
    </location>
</feature>
<proteinExistence type="evidence at transcript level"/>
<feature type="region of interest" description="Disordered" evidence="2">
    <location>
        <begin position="100"/>
        <end position="127"/>
    </location>
</feature>
<dbReference type="GO" id="GO:0034451">
    <property type="term" value="C:centriolar satellite"/>
    <property type="evidence" value="ECO:0007669"/>
    <property type="project" value="TreeGrafter"/>
</dbReference>
<feature type="region of interest" description="Disordered" evidence="2">
    <location>
        <begin position="1"/>
        <end position="20"/>
    </location>
</feature>
<organism evidence="3">
    <name type="scientific">Callorhinchus milii</name>
    <name type="common">Ghost shark</name>
    <dbReference type="NCBI Taxonomy" id="7868"/>
    <lineage>
        <taxon>Eukaryota</taxon>
        <taxon>Metazoa</taxon>
        <taxon>Chordata</taxon>
        <taxon>Craniata</taxon>
        <taxon>Vertebrata</taxon>
        <taxon>Chondrichthyes</taxon>
        <taxon>Holocephali</taxon>
        <taxon>Chimaeriformes</taxon>
        <taxon>Callorhinchidae</taxon>
        <taxon>Callorhinchus</taxon>
    </lineage>
</organism>
<keyword evidence="1" id="KW-0175">Coiled coil</keyword>